<dbReference type="SUPFAM" id="SSF82866">
    <property type="entry name" value="Multidrug efflux transporter AcrB transmembrane domain"/>
    <property type="match status" value="2"/>
</dbReference>
<comment type="caution">
    <text evidence="3">The sequence shown here is derived from an EMBL/GenBank/DDBJ whole genome shotgun (WGS) entry which is preliminary data.</text>
</comment>
<proteinExistence type="predicted"/>
<organism evidence="3 4">
    <name type="scientific">Nitrospirillum amazonense</name>
    <dbReference type="NCBI Taxonomy" id="28077"/>
    <lineage>
        <taxon>Bacteria</taxon>
        <taxon>Pseudomonadati</taxon>
        <taxon>Pseudomonadota</taxon>
        <taxon>Alphaproteobacteria</taxon>
        <taxon>Rhodospirillales</taxon>
        <taxon>Azospirillaceae</taxon>
        <taxon>Nitrospirillum</taxon>
    </lineage>
</organism>
<sequence>MSISEPFIHRPIGTTLLAIGLALIGAMAYAFLPVAPLPNTDMPVISVVTAEPGADPVTMAATVTAPLERHLGQIAGVNEMTSTTALGRSVIILQFDLTHTVTDAARDVQAAINAATPDLPAGLPSSPAVHKVNPNDRPIMTLALTSPTLTVQALYDATDSILAQRLSQVEGVARAATNGAAKSAIRIRADSKALAARKVSMADISTAVSSANVIQPVGLIDTDEQTLMLATNDQMTTAEDYRDLVIRTAGGGVFRLGDVAVVEDGMEDKMQAGWFGDQPAVLVSVLKQPGANVIKTVDLIKAELAQVQRWMPPSVTIHIINDQTGAIRASVDDVQVTMLISIALVILVVGLFLRRLAPTLAAATAVPLSLAGTFAIMWLLDYSLDNLSLMALTISVGFVVDDAIVMIENAARHREMGKSSLRAALDGAREIGFTIVSMTLSLVAVFVPFAFIGGLVGRLFHEFALVLAVSVMISGVISLTFTPMICGNLAGRGPGFGTAVVEMFNRGIDRLQSLYVSSLGRIIRFRKSALVLIIAMTVGSAWLFISTPKNSFPQQDTGLIRGLVSTRSGTSFPYVEGKVKVIEDIIASIPDVSAVGGTTSGASSGGDIIISLKPLKERRHSAQEVVEMINDRVADIDDVDVNLRAEQYISAGTLAAMGRVQMSLEADNIDDLYQWAPVIKSRMKSDRDVFRLVYLNDTKKGLDANVEIDRDAAARLGITPYDIDRSLVNSFGQNQISTIYTDKAYNHVILEEMRTDGWTPENLLNLDIPGRKAMVPLSTVANVNVRQSSQAIGHDEQYPALSLSYGLAEGVSESEALDELNRLKVELGTPAGIKFAPNGLTKIFQDQTKSQPYLIVLSLIIIYIILGVLYESYLHPLTILSTIPPAGIGAIAVTYLTNEPFNLMTFIAIVLLIGIVKKNAILIVDVALRNQRVLRMTTEDAILAACHDRFRPVLMTTLTALFGALPMVLATGNGAELRRPLGLSLLGGLLLSQLISIYTSPVLYILFSGPRLSGRRRPDAIARPFPPPSDGDALVCGPKEEADIHPQSQDGRPVHRHRAGVQ</sequence>
<feature type="transmembrane region" description="Helical" evidence="2">
    <location>
        <begin position="463"/>
        <end position="482"/>
    </location>
</feature>
<feature type="transmembrane region" description="Helical" evidence="2">
    <location>
        <begin position="528"/>
        <end position="545"/>
    </location>
</feature>
<dbReference type="Gene3D" id="1.20.1640.10">
    <property type="entry name" value="Multidrug efflux transporter AcrB transmembrane domain"/>
    <property type="match status" value="2"/>
</dbReference>
<keyword evidence="2" id="KW-0812">Transmembrane</keyword>
<feature type="transmembrane region" description="Helical" evidence="2">
    <location>
        <begin position="903"/>
        <end position="928"/>
    </location>
</feature>
<dbReference type="EMBL" id="VITN01000040">
    <property type="protein sequence ID" value="TWB09676.1"/>
    <property type="molecule type" value="Genomic_DNA"/>
</dbReference>
<dbReference type="PANTHER" id="PTHR32063:SF21">
    <property type="entry name" value="MULTIDRUG RESISTANCE PROTEIN MDTB"/>
    <property type="match status" value="1"/>
</dbReference>
<evidence type="ECO:0000256" key="2">
    <source>
        <dbReference type="SAM" id="Phobius"/>
    </source>
</evidence>
<feature type="transmembrane region" description="Helical" evidence="2">
    <location>
        <begin position="334"/>
        <end position="353"/>
    </location>
</feature>
<evidence type="ECO:0000313" key="3">
    <source>
        <dbReference type="EMBL" id="TWB09676.1"/>
    </source>
</evidence>
<feature type="region of interest" description="Disordered" evidence="1">
    <location>
        <begin position="1017"/>
        <end position="1062"/>
    </location>
</feature>
<dbReference type="Gene3D" id="3.30.70.1320">
    <property type="entry name" value="Multidrug efflux transporter AcrB pore domain like"/>
    <property type="match status" value="1"/>
</dbReference>
<reference evidence="3 4" key="1">
    <citation type="submission" date="2019-06" db="EMBL/GenBank/DDBJ databases">
        <title>Genomic Encyclopedia of Type Strains, Phase IV (KMG-V): Genome sequencing to study the core and pangenomes of soil and plant-associated prokaryotes.</title>
        <authorList>
            <person name="Whitman W."/>
        </authorList>
    </citation>
    <scope>NUCLEOTIDE SEQUENCE [LARGE SCALE GENOMIC DNA]</scope>
    <source>
        <strain evidence="3 4">BR 11880</strain>
    </source>
</reference>
<dbReference type="Gene3D" id="3.30.70.1440">
    <property type="entry name" value="Multidrug efflux transporter AcrB pore domain"/>
    <property type="match status" value="1"/>
</dbReference>
<keyword evidence="2" id="KW-1133">Transmembrane helix</keyword>
<dbReference type="Gene3D" id="3.30.70.1430">
    <property type="entry name" value="Multidrug efflux transporter AcrB pore domain"/>
    <property type="match status" value="2"/>
</dbReference>
<feature type="transmembrane region" description="Helical" evidence="2">
    <location>
        <begin position="360"/>
        <end position="380"/>
    </location>
</feature>
<dbReference type="InterPro" id="IPR001036">
    <property type="entry name" value="Acrflvin-R"/>
</dbReference>
<dbReference type="Pfam" id="PF00873">
    <property type="entry name" value="ACR_tran"/>
    <property type="match status" value="1"/>
</dbReference>
<name>A0A560EK06_9PROT</name>
<feature type="transmembrane region" description="Helical" evidence="2">
    <location>
        <begin position="949"/>
        <end position="969"/>
    </location>
</feature>
<feature type="transmembrane region" description="Helical" evidence="2">
    <location>
        <begin position="981"/>
        <end position="1007"/>
    </location>
</feature>
<dbReference type="RefSeq" id="WP_186457656.1">
    <property type="nucleotide sequence ID" value="NZ_VITN01000040.1"/>
</dbReference>
<evidence type="ECO:0000256" key="1">
    <source>
        <dbReference type="SAM" id="MobiDB-lite"/>
    </source>
</evidence>
<keyword evidence="2" id="KW-0472">Membrane</keyword>
<dbReference type="Proteomes" id="UP000319859">
    <property type="component" value="Unassembled WGS sequence"/>
</dbReference>
<dbReference type="Gene3D" id="3.30.2090.10">
    <property type="entry name" value="Multidrug efflux transporter AcrB TolC docking domain, DN and DC subdomains"/>
    <property type="match status" value="2"/>
</dbReference>
<dbReference type="GO" id="GO:0042910">
    <property type="term" value="F:xenobiotic transmembrane transporter activity"/>
    <property type="evidence" value="ECO:0007669"/>
    <property type="project" value="TreeGrafter"/>
</dbReference>
<accession>A0A560EK06</accession>
<dbReference type="PANTHER" id="PTHR32063">
    <property type="match status" value="1"/>
</dbReference>
<feature type="transmembrane region" description="Helical" evidence="2">
    <location>
        <begin position="431"/>
        <end position="457"/>
    </location>
</feature>
<gene>
    <name evidence="3" type="ORF">FBZ89_14021</name>
</gene>
<feature type="transmembrane region" description="Helical" evidence="2">
    <location>
        <begin position="852"/>
        <end position="870"/>
    </location>
</feature>
<feature type="transmembrane region" description="Helical" evidence="2">
    <location>
        <begin position="12"/>
        <end position="32"/>
    </location>
</feature>
<dbReference type="GO" id="GO:0005886">
    <property type="term" value="C:plasma membrane"/>
    <property type="evidence" value="ECO:0007669"/>
    <property type="project" value="TreeGrafter"/>
</dbReference>
<dbReference type="AlphaFoldDB" id="A0A560EK06"/>
<feature type="transmembrane region" description="Helical" evidence="2">
    <location>
        <begin position="877"/>
        <end position="897"/>
    </location>
</feature>
<dbReference type="InterPro" id="IPR027463">
    <property type="entry name" value="AcrB_DN_DC_subdom"/>
</dbReference>
<dbReference type="SUPFAM" id="SSF82693">
    <property type="entry name" value="Multidrug efflux transporter AcrB pore domain, PN1, PN2, PC1 and PC2 subdomains"/>
    <property type="match status" value="3"/>
</dbReference>
<protein>
    <submittedName>
        <fullName evidence="3">Multidrug efflux pump</fullName>
    </submittedName>
</protein>
<evidence type="ECO:0000313" key="4">
    <source>
        <dbReference type="Proteomes" id="UP000319859"/>
    </source>
</evidence>
<dbReference type="PRINTS" id="PR00702">
    <property type="entry name" value="ACRIFLAVINRP"/>
</dbReference>
<feature type="transmembrane region" description="Helical" evidence="2">
    <location>
        <begin position="386"/>
        <end position="410"/>
    </location>
</feature>
<dbReference type="SUPFAM" id="SSF82714">
    <property type="entry name" value="Multidrug efflux transporter AcrB TolC docking domain, DN and DC subdomains"/>
    <property type="match status" value="2"/>
</dbReference>